<evidence type="ECO:0000256" key="7">
    <source>
        <dbReference type="SAM" id="MobiDB-lite"/>
    </source>
</evidence>
<dbReference type="NCBIfam" id="TIGR00159">
    <property type="entry name" value="diadenylate cyclase CdaA"/>
    <property type="match status" value="1"/>
</dbReference>
<dbReference type="AlphaFoldDB" id="A0A1T4K000"/>
<keyword evidence="6" id="KW-0472">Membrane</keyword>
<keyword evidence="4 6" id="KW-0547">Nucleotide-binding</keyword>
<dbReference type="InterPro" id="IPR036888">
    <property type="entry name" value="DNA_integrity_DisA_N_sf"/>
</dbReference>
<dbReference type="OrthoDB" id="9807385at2"/>
<gene>
    <name evidence="6" type="primary">dacA</name>
    <name evidence="9" type="ORF">SAMN02745191_0203</name>
</gene>
<keyword evidence="6" id="KW-0812">Transmembrane</keyword>
<evidence type="ECO:0000256" key="1">
    <source>
        <dbReference type="ARBA" id="ARBA00000877"/>
    </source>
</evidence>
<comment type="similarity">
    <text evidence="6">Belongs to the adenylate cyclase family. DacA/CdaA subfamily.</text>
</comment>
<dbReference type="PANTHER" id="PTHR34185:SF1">
    <property type="entry name" value="DIADENYLATE CYCLASE"/>
    <property type="match status" value="1"/>
</dbReference>
<keyword evidence="6" id="KW-1133">Transmembrane helix</keyword>
<accession>A0A1T4K000</accession>
<name>A0A1T4K000_9FIRM</name>
<comment type="catalytic activity">
    <reaction evidence="1 6">
        <text>2 ATP = 3',3'-c-di-AMP + 2 diphosphate</text>
        <dbReference type="Rhea" id="RHEA:35655"/>
        <dbReference type="ChEBI" id="CHEBI:30616"/>
        <dbReference type="ChEBI" id="CHEBI:33019"/>
        <dbReference type="ChEBI" id="CHEBI:71500"/>
        <dbReference type="EC" id="2.7.7.85"/>
    </reaction>
</comment>
<organism evidence="9 10">
    <name type="scientific">Anaerorhabdus furcosa</name>
    <dbReference type="NCBI Taxonomy" id="118967"/>
    <lineage>
        <taxon>Bacteria</taxon>
        <taxon>Bacillati</taxon>
        <taxon>Bacillota</taxon>
        <taxon>Erysipelotrichia</taxon>
        <taxon>Erysipelotrichales</taxon>
        <taxon>Erysipelotrichaceae</taxon>
        <taxon>Anaerorhabdus</taxon>
    </lineage>
</organism>
<comment type="caution">
    <text evidence="6">Lacks conserved residue(s) required for the propagation of feature annotation.</text>
</comment>
<dbReference type="GO" id="GO:0106408">
    <property type="term" value="F:diadenylate cyclase activity"/>
    <property type="evidence" value="ECO:0007669"/>
    <property type="project" value="UniProtKB-EC"/>
</dbReference>
<evidence type="ECO:0000256" key="2">
    <source>
        <dbReference type="ARBA" id="ARBA00022679"/>
    </source>
</evidence>
<keyword evidence="3 6" id="KW-0548">Nucleotidyltransferase</keyword>
<feature type="region of interest" description="Disordered" evidence="7">
    <location>
        <begin position="393"/>
        <end position="412"/>
    </location>
</feature>
<dbReference type="RefSeq" id="WP_143254358.1">
    <property type="nucleotide sequence ID" value="NZ_FUWY01000001.1"/>
</dbReference>
<keyword evidence="2 6" id="KW-0808">Transferase</keyword>
<dbReference type="EMBL" id="FUWY01000001">
    <property type="protein sequence ID" value="SJZ35733.1"/>
    <property type="molecule type" value="Genomic_DNA"/>
</dbReference>
<proteinExistence type="inferred from homology"/>
<dbReference type="Pfam" id="PF02457">
    <property type="entry name" value="DAC"/>
    <property type="match status" value="1"/>
</dbReference>
<sequence>MINFNLGLTFDSLKTIFRMVLDIFIVWMLLYYAIKIVRTNSRTIQIFKGIALILVVNGVAKFLGLDTVIWLSDQFLNWGFLAIIVVFQPEIRSVLEKLGKSNVFSRISTLTGNEKEKLVDELVTATMLLSRDQTGALISLEQGHSLTDFIKTGTPINSVVTAELLTSIFVTSTPLHDGAVIIQGDRIACASAYFPPTNLDLPSRYGARHRAAIGISEITDAVTIVVSEETGAVSITEGGKILTVNRKQLREYLFRVICGEETEVRNVKPTPQRQLIIEKEAPQDVPAQEYIVEEKAKEQPQETKRDSKFDTAILSKLAIKRHAEAEADSEETTVGEIEIHGPVVEEKTVVQPTAKVKEKKKFGLFKSKKKEVNPQSKEDIEAQTYQALDEEEASIKLPKKKERPAPSYPTQEVVTEQEFMAPIEETIVEDIMAPSEEKAVVDSGKIEEIIKKEMDNANAIHKSQQFTSIKEEKSTPYSGYEHVRVMGDKVPSAQSKVVSEGITSEMTGDEIRKARLEAIKSGKTWNQAKIQQTAPQPVVKDSMTHPIHETNLEDIIKPIEQPKKADSRPKFAMDFNDKSETANINGLTGEIKKINLAELHTTQHKNIEDLIQVDDNLEDQFAMLDTMSIEKPKVTEVLDIKPANKQAGGGK</sequence>
<evidence type="ECO:0000256" key="4">
    <source>
        <dbReference type="ARBA" id="ARBA00022741"/>
    </source>
</evidence>
<comment type="subunit">
    <text evidence="6">Probably a homodimer.</text>
</comment>
<dbReference type="GO" id="GO:0004016">
    <property type="term" value="F:adenylate cyclase activity"/>
    <property type="evidence" value="ECO:0007669"/>
    <property type="project" value="UniProtKB-UniRule"/>
</dbReference>
<evidence type="ECO:0000256" key="3">
    <source>
        <dbReference type="ARBA" id="ARBA00022695"/>
    </source>
</evidence>
<dbReference type="InterPro" id="IPR003390">
    <property type="entry name" value="DNA_integrity_scan_DisA_N"/>
</dbReference>
<protein>
    <recommendedName>
        <fullName evidence="6">Diadenylate cyclase</fullName>
        <shortName evidence="6">DAC</shortName>
        <ecNumber evidence="6">2.7.7.85</ecNumber>
    </recommendedName>
    <alternativeName>
        <fullName evidence="6">Cyclic-di-AMP synthase</fullName>
        <shortName evidence="6">c-di-AMP synthase</shortName>
    </alternativeName>
</protein>
<feature type="transmembrane region" description="Helical" evidence="6">
    <location>
        <begin position="15"/>
        <end position="34"/>
    </location>
</feature>
<evidence type="ECO:0000256" key="6">
    <source>
        <dbReference type="HAMAP-Rule" id="MF_01499"/>
    </source>
</evidence>
<feature type="domain" description="DAC" evidence="8">
    <location>
        <begin position="88"/>
        <end position="248"/>
    </location>
</feature>
<keyword evidence="10" id="KW-1185">Reference proteome</keyword>
<dbReference type="GO" id="GO:0005524">
    <property type="term" value="F:ATP binding"/>
    <property type="evidence" value="ECO:0007669"/>
    <property type="project" value="UniProtKB-UniRule"/>
</dbReference>
<evidence type="ECO:0000313" key="10">
    <source>
        <dbReference type="Proteomes" id="UP000243297"/>
    </source>
</evidence>
<keyword evidence="5 6" id="KW-0067">ATP-binding</keyword>
<feature type="transmembrane region" description="Helical" evidence="6">
    <location>
        <begin position="46"/>
        <end position="63"/>
    </location>
</feature>
<dbReference type="PROSITE" id="PS51794">
    <property type="entry name" value="DAC"/>
    <property type="match status" value="1"/>
</dbReference>
<dbReference type="InterPro" id="IPR034701">
    <property type="entry name" value="CdaA"/>
</dbReference>
<evidence type="ECO:0000259" key="8">
    <source>
        <dbReference type="PROSITE" id="PS51794"/>
    </source>
</evidence>
<dbReference type="InterPro" id="IPR045585">
    <property type="entry name" value="CdaA_N"/>
</dbReference>
<dbReference type="GO" id="GO:0006171">
    <property type="term" value="P:cAMP biosynthetic process"/>
    <property type="evidence" value="ECO:0007669"/>
    <property type="project" value="InterPro"/>
</dbReference>
<dbReference type="PANTHER" id="PTHR34185">
    <property type="entry name" value="DIADENYLATE CYCLASE"/>
    <property type="match status" value="1"/>
</dbReference>
<dbReference type="Proteomes" id="UP000243297">
    <property type="component" value="Unassembled WGS sequence"/>
</dbReference>
<dbReference type="HAMAP" id="MF_01499">
    <property type="entry name" value="DacA"/>
    <property type="match status" value="1"/>
</dbReference>
<evidence type="ECO:0000256" key="5">
    <source>
        <dbReference type="ARBA" id="ARBA00022840"/>
    </source>
</evidence>
<keyword evidence="6" id="KW-1003">Cell membrane</keyword>
<dbReference type="EC" id="2.7.7.85" evidence="6"/>
<reference evidence="10" key="1">
    <citation type="submission" date="2017-02" db="EMBL/GenBank/DDBJ databases">
        <authorList>
            <person name="Varghese N."/>
            <person name="Submissions S."/>
        </authorList>
    </citation>
    <scope>NUCLEOTIDE SEQUENCE [LARGE SCALE GENOMIC DNA]</scope>
    <source>
        <strain evidence="10">ATCC 25662</strain>
    </source>
</reference>
<dbReference type="STRING" id="118967.SAMN02745191_0203"/>
<evidence type="ECO:0000313" key="9">
    <source>
        <dbReference type="EMBL" id="SJZ35733.1"/>
    </source>
</evidence>
<dbReference type="Pfam" id="PF19293">
    <property type="entry name" value="CdaA_N"/>
    <property type="match status" value="1"/>
</dbReference>
<dbReference type="InterPro" id="IPR050338">
    <property type="entry name" value="DisA"/>
</dbReference>
<comment type="function">
    <text evidence="6">Catalyzes the condensation of 2 ATP molecules into cyclic di-AMP (c-di-AMP), a second messenger used to regulate differing processes in different bacteria.</text>
</comment>
<dbReference type="Gene3D" id="3.40.1700.10">
    <property type="entry name" value="DNA integrity scanning protein, DisA, N-terminal domain"/>
    <property type="match status" value="1"/>
</dbReference>
<dbReference type="SUPFAM" id="SSF143597">
    <property type="entry name" value="YojJ-like"/>
    <property type="match status" value="1"/>
</dbReference>